<dbReference type="AlphaFoldDB" id="A0A7J6GA16"/>
<dbReference type="Pfam" id="PF10536">
    <property type="entry name" value="PMD"/>
    <property type="match status" value="1"/>
</dbReference>
<accession>A0A7J6GA16</accession>
<dbReference type="PANTHER" id="PTHR34835">
    <property type="entry name" value="OS07G0283600 PROTEIN-RELATED"/>
    <property type="match status" value="1"/>
</dbReference>
<evidence type="ECO:0000256" key="1">
    <source>
        <dbReference type="SAM" id="Coils"/>
    </source>
</evidence>
<gene>
    <name evidence="3" type="ORF">F8388_022026</name>
</gene>
<proteinExistence type="predicted"/>
<comment type="caution">
    <text evidence="3">The sequence shown here is derived from an EMBL/GenBank/DDBJ whole genome shotgun (WGS) entry which is preliminary data.</text>
</comment>
<dbReference type="EMBL" id="JAATIP010000070">
    <property type="protein sequence ID" value="KAF4378939.1"/>
    <property type="molecule type" value="Genomic_DNA"/>
</dbReference>
<evidence type="ECO:0000313" key="4">
    <source>
        <dbReference type="Proteomes" id="UP000525078"/>
    </source>
</evidence>
<reference evidence="3 4" key="1">
    <citation type="journal article" date="2020" name="bioRxiv">
        <title>Sequence and annotation of 42 cannabis genomes reveals extensive copy number variation in cannabinoid synthesis and pathogen resistance genes.</title>
        <authorList>
            <person name="Mckernan K.J."/>
            <person name="Helbert Y."/>
            <person name="Kane L.T."/>
            <person name="Ebling H."/>
            <person name="Zhang L."/>
            <person name="Liu B."/>
            <person name="Eaton Z."/>
            <person name="Mclaughlin S."/>
            <person name="Kingan S."/>
            <person name="Baybayan P."/>
            <person name="Concepcion G."/>
            <person name="Jordan M."/>
            <person name="Riva A."/>
            <person name="Barbazuk W."/>
            <person name="Harkins T."/>
        </authorList>
    </citation>
    <scope>NUCLEOTIDE SEQUENCE [LARGE SCALE GENOMIC DNA]</scope>
    <source>
        <strain evidence="4">cv. Jamaican Lion 4</strain>
        <tissue evidence="3">Leaf</tissue>
    </source>
</reference>
<feature type="coiled-coil region" evidence="1">
    <location>
        <begin position="469"/>
        <end position="503"/>
    </location>
</feature>
<evidence type="ECO:0000313" key="3">
    <source>
        <dbReference type="EMBL" id="KAF4378939.1"/>
    </source>
</evidence>
<sequence length="531" mass="60941">MSGILQRQGIQGVQDCFLCGHDLEKHNHLFFKHLYVKNVPNKWSKQLENHPSELPTLPTSYLSLLSCFKMKEVEFLDWSFKKLWKKFVNLIGSFSTRFSLPSFLKQVKRLTDHQSEALQKTGFGNLLSIPNQRLNKSLLDELMRRWDTNKQAFVLPRGEISLNLMDVALILSLRVVGPPVSLVNSIPFGDLERDYGAVIWKRKITVTSLESKLNSFGDLCSDEFVITFLMYTFGTFLFPNANGTVDSRLLSYIQDVDSIRRFSWGEAVLKDVCNWLDQRKMKSVKYVGGCLLFLQIWSFEHIDIARPALLGSSVSFPRVFKWDKSKLHSKQQIMSQFKSLHNDQVTQELQLTSWESEIDIIKELLEAQSNEKEHSEVENSCVNSPIDCESEVDTIKELLEAHSNGKEHSEAENSCVNSPIDCDFGATPQMMSPIIIEVKSVSKIIHKKPKLIRSASQNDANTIITIGEEEDLRRRVKMLEEKIMELQKENVELMGENEELRKDNKLLRLSSDNLVLEIVNSSIYIKFNPTT</sequence>
<feature type="domain" description="Aminotransferase-like plant mobile" evidence="2">
    <location>
        <begin position="122"/>
        <end position="346"/>
    </location>
</feature>
<name>A0A7J6GA16_CANSA</name>
<dbReference type="PANTHER" id="PTHR34835:SF14">
    <property type="entry name" value="SERINE_THREONINE-PROTEIN PHOSPHATASE 7 LONG FORM HOMOLOG ISOFORM X1"/>
    <property type="match status" value="1"/>
</dbReference>
<keyword evidence="1" id="KW-0175">Coiled coil</keyword>
<dbReference type="InterPro" id="IPR019557">
    <property type="entry name" value="AminoTfrase-like_pln_mobile"/>
</dbReference>
<dbReference type="Proteomes" id="UP000525078">
    <property type="component" value="Unassembled WGS sequence"/>
</dbReference>
<organism evidence="3 4">
    <name type="scientific">Cannabis sativa</name>
    <name type="common">Hemp</name>
    <name type="synonym">Marijuana</name>
    <dbReference type="NCBI Taxonomy" id="3483"/>
    <lineage>
        <taxon>Eukaryota</taxon>
        <taxon>Viridiplantae</taxon>
        <taxon>Streptophyta</taxon>
        <taxon>Embryophyta</taxon>
        <taxon>Tracheophyta</taxon>
        <taxon>Spermatophyta</taxon>
        <taxon>Magnoliopsida</taxon>
        <taxon>eudicotyledons</taxon>
        <taxon>Gunneridae</taxon>
        <taxon>Pentapetalae</taxon>
        <taxon>rosids</taxon>
        <taxon>fabids</taxon>
        <taxon>Rosales</taxon>
        <taxon>Cannabaceae</taxon>
        <taxon>Cannabis</taxon>
    </lineage>
</organism>
<evidence type="ECO:0000259" key="2">
    <source>
        <dbReference type="Pfam" id="PF10536"/>
    </source>
</evidence>
<protein>
    <recommendedName>
        <fullName evidence="2">Aminotransferase-like plant mobile domain-containing protein</fullName>
    </recommendedName>
</protein>